<dbReference type="Proteomes" id="UP000887561">
    <property type="component" value="Unplaced"/>
</dbReference>
<evidence type="ECO:0000313" key="3">
    <source>
        <dbReference type="WBParaSite" id="scaffold16163_cov227.g18140"/>
    </source>
</evidence>
<reference evidence="3" key="1">
    <citation type="submission" date="2022-11" db="UniProtKB">
        <authorList>
            <consortium name="WormBaseParasite"/>
        </authorList>
    </citation>
    <scope>IDENTIFICATION</scope>
</reference>
<proteinExistence type="predicted"/>
<name>A0A915LPV1_MELJA</name>
<sequence length="69" mass="7443">MSVTDTDNKKGDNHQQSPIESKLEHQQRPQPSETNFPNRRPQAEPTGNGNNLSVAEGGTGPCGGCVELR</sequence>
<organism evidence="2 3">
    <name type="scientific">Meloidogyne javanica</name>
    <name type="common">Root-knot nematode worm</name>
    <dbReference type="NCBI Taxonomy" id="6303"/>
    <lineage>
        <taxon>Eukaryota</taxon>
        <taxon>Metazoa</taxon>
        <taxon>Ecdysozoa</taxon>
        <taxon>Nematoda</taxon>
        <taxon>Chromadorea</taxon>
        <taxon>Rhabditida</taxon>
        <taxon>Tylenchina</taxon>
        <taxon>Tylenchomorpha</taxon>
        <taxon>Tylenchoidea</taxon>
        <taxon>Meloidogynidae</taxon>
        <taxon>Meloidogyninae</taxon>
        <taxon>Meloidogyne</taxon>
        <taxon>Meloidogyne incognita group</taxon>
    </lineage>
</organism>
<dbReference type="AlphaFoldDB" id="A0A915LPV1"/>
<evidence type="ECO:0000256" key="1">
    <source>
        <dbReference type="SAM" id="MobiDB-lite"/>
    </source>
</evidence>
<feature type="compositionally biased region" description="Basic and acidic residues" evidence="1">
    <location>
        <begin position="1"/>
        <end position="13"/>
    </location>
</feature>
<feature type="compositionally biased region" description="Polar residues" evidence="1">
    <location>
        <begin position="28"/>
        <end position="37"/>
    </location>
</feature>
<dbReference type="WBParaSite" id="scaffold16163_cov227.g18140">
    <property type="protein sequence ID" value="scaffold16163_cov227.g18140"/>
    <property type="gene ID" value="scaffold16163_cov227.g18140"/>
</dbReference>
<keyword evidence="2" id="KW-1185">Reference proteome</keyword>
<evidence type="ECO:0000313" key="2">
    <source>
        <dbReference type="Proteomes" id="UP000887561"/>
    </source>
</evidence>
<feature type="region of interest" description="Disordered" evidence="1">
    <location>
        <begin position="1"/>
        <end position="69"/>
    </location>
</feature>
<accession>A0A915LPV1</accession>
<protein>
    <submittedName>
        <fullName evidence="3">Uncharacterized protein</fullName>
    </submittedName>
</protein>